<protein>
    <submittedName>
        <fullName evidence="9">Rho GTPase-activating protein 26</fullName>
    </submittedName>
</protein>
<feature type="compositionally biased region" description="Low complexity" evidence="5">
    <location>
        <begin position="851"/>
        <end position="864"/>
    </location>
</feature>
<feature type="region of interest" description="Disordered" evidence="5">
    <location>
        <begin position="735"/>
        <end position="875"/>
    </location>
</feature>
<dbReference type="SUPFAM" id="SSF48350">
    <property type="entry name" value="GTPase activation domain, GAP"/>
    <property type="match status" value="1"/>
</dbReference>
<accession>A0A6A7FSH2</accession>
<dbReference type="Gene3D" id="1.20.1270.60">
    <property type="entry name" value="Arfaptin homology (AH) domain/BAR domain"/>
    <property type="match status" value="1"/>
</dbReference>
<feature type="compositionally biased region" description="Low complexity" evidence="5">
    <location>
        <begin position="640"/>
        <end position="654"/>
    </location>
</feature>
<feature type="domain" description="PH" evidence="7">
    <location>
        <begin position="266"/>
        <end position="373"/>
    </location>
</feature>
<dbReference type="Gene3D" id="1.10.555.10">
    <property type="entry name" value="Rho GTPase activation protein"/>
    <property type="match status" value="1"/>
</dbReference>
<dbReference type="PANTHER" id="PTHR12552:SF1">
    <property type="entry name" value="RHO GTPASE-ACTIVATING PROTEIN GRAF"/>
    <property type="match status" value="1"/>
</dbReference>
<keyword evidence="1 3" id="KW-0728">SH3 domain</keyword>
<dbReference type="Pfam" id="PF14604">
    <property type="entry name" value="SH3_9"/>
    <property type="match status" value="1"/>
</dbReference>
<dbReference type="Gene3D" id="2.30.29.30">
    <property type="entry name" value="Pleckstrin-homology domain (PH domain)/Phosphotyrosine-binding domain (PTB)"/>
    <property type="match status" value="1"/>
</dbReference>
<dbReference type="Gene3D" id="2.30.30.40">
    <property type="entry name" value="SH3 Domains"/>
    <property type="match status" value="1"/>
</dbReference>
<dbReference type="SMART" id="SM00326">
    <property type="entry name" value="SH3"/>
    <property type="match status" value="1"/>
</dbReference>
<dbReference type="EMBL" id="IACT01002074">
    <property type="protein sequence ID" value="LAC21378.1"/>
    <property type="molecule type" value="mRNA"/>
</dbReference>
<feature type="coiled-coil region" evidence="4">
    <location>
        <begin position="225"/>
        <end position="252"/>
    </location>
</feature>
<dbReference type="PANTHER" id="PTHR12552">
    <property type="entry name" value="OLIGOPHRENIN 1"/>
    <property type="match status" value="1"/>
</dbReference>
<dbReference type="Pfam" id="PF16746">
    <property type="entry name" value="BAR_3"/>
    <property type="match status" value="1"/>
</dbReference>
<name>A0A6A7FSH2_9CRUS</name>
<dbReference type="PROSITE" id="PS50003">
    <property type="entry name" value="PH_DOMAIN"/>
    <property type="match status" value="1"/>
</dbReference>
<evidence type="ECO:0000259" key="7">
    <source>
        <dbReference type="PROSITE" id="PS50003"/>
    </source>
</evidence>
<dbReference type="InterPro" id="IPR000198">
    <property type="entry name" value="RhoGAP_dom"/>
</dbReference>
<keyword evidence="2" id="KW-0343">GTPase activation</keyword>
<dbReference type="CDD" id="cd01249">
    <property type="entry name" value="BAR-PH_GRAF_family"/>
    <property type="match status" value="1"/>
</dbReference>
<dbReference type="GO" id="GO:0007165">
    <property type="term" value="P:signal transduction"/>
    <property type="evidence" value="ECO:0007669"/>
    <property type="project" value="InterPro"/>
</dbReference>
<dbReference type="InterPro" id="IPR047234">
    <property type="entry name" value="GRAF_fam"/>
</dbReference>
<dbReference type="CDD" id="cd07602">
    <property type="entry name" value="BAR_RhoGAP_OPHN1-like"/>
    <property type="match status" value="1"/>
</dbReference>
<reference evidence="9" key="1">
    <citation type="submission" date="2017-11" db="EMBL/GenBank/DDBJ databases">
        <title>The sensing device of the deep-sea amphipod.</title>
        <authorList>
            <person name="Kobayashi H."/>
            <person name="Nagahama T."/>
            <person name="Arai W."/>
            <person name="Sasagawa Y."/>
            <person name="Umeda M."/>
            <person name="Hayashi T."/>
            <person name="Nikaido I."/>
            <person name="Watanabe H."/>
            <person name="Oguri K."/>
            <person name="Kitazato H."/>
            <person name="Fujioka K."/>
            <person name="Kido Y."/>
            <person name="Takami H."/>
        </authorList>
    </citation>
    <scope>NUCLEOTIDE SEQUENCE</scope>
    <source>
        <tissue evidence="9">Whole body</tissue>
    </source>
</reference>
<dbReference type="AlphaFoldDB" id="A0A6A7FSH2"/>
<proteinExistence type="evidence at transcript level"/>
<evidence type="ECO:0000313" key="9">
    <source>
        <dbReference type="EMBL" id="LAC21378.1"/>
    </source>
</evidence>
<dbReference type="SMART" id="SM00233">
    <property type="entry name" value="PH"/>
    <property type="match status" value="1"/>
</dbReference>
<dbReference type="SUPFAM" id="SSF50729">
    <property type="entry name" value="PH domain-like"/>
    <property type="match status" value="1"/>
</dbReference>
<feature type="compositionally biased region" description="Low complexity" evidence="5">
    <location>
        <begin position="669"/>
        <end position="685"/>
    </location>
</feature>
<feature type="compositionally biased region" description="Low complexity" evidence="5">
    <location>
        <begin position="777"/>
        <end position="793"/>
    </location>
</feature>
<dbReference type="InterPro" id="IPR008936">
    <property type="entry name" value="Rho_GTPase_activation_prot"/>
</dbReference>
<dbReference type="GO" id="GO:0005737">
    <property type="term" value="C:cytoplasm"/>
    <property type="evidence" value="ECO:0007669"/>
    <property type="project" value="InterPro"/>
</dbReference>
<evidence type="ECO:0000256" key="5">
    <source>
        <dbReference type="SAM" id="MobiDB-lite"/>
    </source>
</evidence>
<feature type="compositionally biased region" description="Low complexity" evidence="5">
    <location>
        <begin position="827"/>
        <end position="840"/>
    </location>
</feature>
<dbReference type="CDD" id="cd11882">
    <property type="entry name" value="SH3_GRAF-like"/>
    <property type="match status" value="1"/>
</dbReference>
<feature type="region of interest" description="Disordered" evidence="5">
    <location>
        <begin position="631"/>
        <end position="709"/>
    </location>
</feature>
<sequence length="1017" mass="113055">MGLMPLEYKDCITDSPYFRQKLHAHEKELDRTSQAIKTLTKEVKDLVSAAKELSKAQRRLSSSLSSFKFECIGNSQTDDEIVIGSSLKEFAKIVDMVEDERERMLSRSFDQIIAPLENFRKEAIGGAKEGRKKFEKQTMKFYQNQEKYLNLSTKKDDLTLQEADASVEMEQRCFAQASLEYVFLLQEVQERKKFEFVETLLSYMYSWLTFYHQGHEVFTDCSPYLKDLQVRLQRTRENFMSTRQEAVQLKNKMLEKNSDPGGMDKMYTRQGYLFLMEKKAFGTTTWTKHYCQYQKESRIFTMIPYNQVQQKITSTETLILKTCVRRMSETIDKRFCFDLTAQDRDKFGLVYTLQALCEEDRKLWMDAMDGKEPLYAHPAGGVRPSGQEQTDLDVYGLAFITRAIAALEGRGLEDQGLYRLVGVSSKVSKLLSLGLDPLRNGQLSLDDPAEWETKTITSAVKQYFRNLPEPLMTYALHNNFISAAKQERTAQRVSAIHDLIHKLPQDNKLVLRELVFHLCQVASRSDINLMTVSNLGVCFGPTMLRPEEETVAAIMDIKFCNIVVEILIEHFEKIFNESPATDVPCLVDNLSHLSSSSSSSPKSSPPPPHQFTGKHPPQPVLQTVVTSFTTSEPQTVHFGTSTTTTSSTTSAATALQRSDASSNLKSSHHQQPPYQQQHQLPHQQYSATIPPPGNAAPHLWGHSASSSSLNSAGLNVGLTSHSSLNSLSSYHRDATGHHCNNDGGSSGGGGNYHSQHQQQPRPPRDSSSRLPNNTNRSDGPVSTSSSSESLCSRSSREHTNSTVSSSAHHPHSSHHHHHHHNAHHQHSSTAAVTTTTTAASGSGGGYHHQKQQQQQHSSSSSSSSPPMSRARLGTTYPPTFRQHMETHSLNSASGGGVVGNSLASLPSLVNNNNNNTVTTAAPPSKASNGASPVTGRVVRTLYACVGENESELSFEPNVYLSNVHSSREPGWLEGSLNGRTGLVPENYVEFIGDKNIPPHLLHSSSVAKTTSHRDTDV</sequence>
<dbReference type="InterPro" id="IPR027267">
    <property type="entry name" value="AH/BAR_dom_sf"/>
</dbReference>
<dbReference type="InterPro" id="IPR011993">
    <property type="entry name" value="PH-like_dom_sf"/>
</dbReference>
<keyword evidence="4" id="KW-0175">Coiled coil</keyword>
<dbReference type="InterPro" id="IPR047225">
    <property type="entry name" value="PH_GRAF"/>
</dbReference>
<organism evidence="9">
    <name type="scientific">Hirondellea gigas</name>
    <dbReference type="NCBI Taxonomy" id="1518452"/>
    <lineage>
        <taxon>Eukaryota</taxon>
        <taxon>Metazoa</taxon>
        <taxon>Ecdysozoa</taxon>
        <taxon>Arthropoda</taxon>
        <taxon>Crustacea</taxon>
        <taxon>Multicrustacea</taxon>
        <taxon>Malacostraca</taxon>
        <taxon>Eumalacostraca</taxon>
        <taxon>Peracarida</taxon>
        <taxon>Amphipoda</taxon>
        <taxon>Amphilochidea</taxon>
        <taxon>Lysianassida</taxon>
        <taxon>Lysianassidira</taxon>
        <taxon>Lysianassoidea</taxon>
        <taxon>Lysianassidae</taxon>
        <taxon>Hirondellea</taxon>
    </lineage>
</organism>
<feature type="region of interest" description="Disordered" evidence="5">
    <location>
        <begin position="594"/>
        <end position="618"/>
    </location>
</feature>
<feature type="compositionally biased region" description="Basic residues" evidence="5">
    <location>
        <begin position="808"/>
        <end position="826"/>
    </location>
</feature>
<feature type="domain" description="Rho-GAP" evidence="8">
    <location>
        <begin position="390"/>
        <end position="575"/>
    </location>
</feature>
<dbReference type="SMART" id="SM00324">
    <property type="entry name" value="RhoGAP"/>
    <property type="match status" value="1"/>
</dbReference>
<dbReference type="InterPro" id="IPR001849">
    <property type="entry name" value="PH_domain"/>
</dbReference>
<dbReference type="GO" id="GO:0005096">
    <property type="term" value="F:GTPase activator activity"/>
    <property type="evidence" value="ECO:0007669"/>
    <property type="project" value="UniProtKB-KW"/>
</dbReference>
<evidence type="ECO:0000256" key="2">
    <source>
        <dbReference type="ARBA" id="ARBA00022468"/>
    </source>
</evidence>
<evidence type="ECO:0000256" key="3">
    <source>
        <dbReference type="PROSITE-ProRule" id="PRU00192"/>
    </source>
</evidence>
<dbReference type="FunFam" id="1.10.555.10:FF:000006">
    <property type="entry name" value="Rho GTPase activating protein 26"/>
    <property type="match status" value="1"/>
</dbReference>
<dbReference type="InterPro" id="IPR001452">
    <property type="entry name" value="SH3_domain"/>
</dbReference>
<dbReference type="Pfam" id="PF00169">
    <property type="entry name" value="PH"/>
    <property type="match status" value="1"/>
</dbReference>
<dbReference type="InterPro" id="IPR036028">
    <property type="entry name" value="SH3-like_dom_sf"/>
</dbReference>
<dbReference type="Pfam" id="PF00620">
    <property type="entry name" value="RhoGAP"/>
    <property type="match status" value="1"/>
</dbReference>
<evidence type="ECO:0000256" key="4">
    <source>
        <dbReference type="SAM" id="Coils"/>
    </source>
</evidence>
<feature type="compositionally biased region" description="Polar residues" evidence="5">
    <location>
        <begin position="655"/>
        <end position="665"/>
    </location>
</feature>
<dbReference type="PROSITE" id="PS50238">
    <property type="entry name" value="RHOGAP"/>
    <property type="match status" value="1"/>
</dbReference>
<feature type="domain" description="SH3" evidence="6">
    <location>
        <begin position="933"/>
        <end position="993"/>
    </location>
</feature>
<dbReference type="FunFam" id="1.20.1270.60:FF:000001">
    <property type="entry name" value="Rho GTPase-activating protein 26"/>
    <property type="match status" value="1"/>
</dbReference>
<feature type="coiled-coil region" evidence="4">
    <location>
        <begin position="22"/>
        <end position="56"/>
    </location>
</feature>
<evidence type="ECO:0000259" key="8">
    <source>
        <dbReference type="PROSITE" id="PS50238"/>
    </source>
</evidence>
<dbReference type="SUPFAM" id="SSF103657">
    <property type="entry name" value="BAR/IMD domain-like"/>
    <property type="match status" value="1"/>
</dbReference>
<dbReference type="PROSITE" id="PS50002">
    <property type="entry name" value="SH3"/>
    <property type="match status" value="1"/>
</dbReference>
<dbReference type="SUPFAM" id="SSF50044">
    <property type="entry name" value="SH3-domain"/>
    <property type="match status" value="1"/>
</dbReference>
<evidence type="ECO:0000259" key="6">
    <source>
        <dbReference type="PROSITE" id="PS50002"/>
    </source>
</evidence>
<dbReference type="InterPro" id="IPR004148">
    <property type="entry name" value="BAR_dom"/>
</dbReference>
<evidence type="ECO:0000256" key="1">
    <source>
        <dbReference type="ARBA" id="ARBA00022443"/>
    </source>
</evidence>